<reference evidence="2" key="1">
    <citation type="submission" date="2021-10" db="EMBL/GenBank/DDBJ databases">
        <authorList>
            <person name="Piombo E."/>
        </authorList>
    </citation>
    <scope>NUCLEOTIDE SEQUENCE</scope>
</reference>
<dbReference type="InterPro" id="IPR029058">
    <property type="entry name" value="AB_hydrolase_fold"/>
</dbReference>
<protein>
    <recommendedName>
        <fullName evidence="1">Alpha/beta hydrolase fold-3 domain-containing protein</fullName>
    </recommendedName>
</protein>
<feature type="domain" description="Alpha/beta hydrolase fold-3" evidence="1">
    <location>
        <begin position="6"/>
        <end position="70"/>
    </location>
</feature>
<accession>A0A9N9YUH3</accession>
<keyword evidence="3" id="KW-1185">Reference proteome</keyword>
<proteinExistence type="predicted"/>
<dbReference type="AlphaFoldDB" id="A0A9N9YUH3"/>
<organism evidence="2 3">
    <name type="scientific">Clonostachys rhizophaga</name>
    <dbReference type="NCBI Taxonomy" id="160324"/>
    <lineage>
        <taxon>Eukaryota</taxon>
        <taxon>Fungi</taxon>
        <taxon>Dikarya</taxon>
        <taxon>Ascomycota</taxon>
        <taxon>Pezizomycotina</taxon>
        <taxon>Sordariomycetes</taxon>
        <taxon>Hypocreomycetidae</taxon>
        <taxon>Hypocreales</taxon>
        <taxon>Bionectriaceae</taxon>
        <taxon>Clonostachys</taxon>
    </lineage>
</organism>
<evidence type="ECO:0000259" key="1">
    <source>
        <dbReference type="Pfam" id="PF07859"/>
    </source>
</evidence>
<dbReference type="GO" id="GO:0016787">
    <property type="term" value="F:hydrolase activity"/>
    <property type="evidence" value="ECO:0007669"/>
    <property type="project" value="InterPro"/>
</dbReference>
<comment type="caution">
    <text evidence="2">The sequence shown here is derived from an EMBL/GenBank/DDBJ whole genome shotgun (WGS) entry which is preliminary data.</text>
</comment>
<dbReference type="SUPFAM" id="SSF53474">
    <property type="entry name" value="alpha/beta-Hydrolases"/>
    <property type="match status" value="1"/>
</dbReference>
<evidence type="ECO:0000313" key="3">
    <source>
        <dbReference type="Proteomes" id="UP000696573"/>
    </source>
</evidence>
<dbReference type="Pfam" id="PF07859">
    <property type="entry name" value="Abhydrolase_3"/>
    <property type="match status" value="1"/>
</dbReference>
<gene>
    <name evidence="2" type="ORF">CRHIZ90672A_00017306</name>
</gene>
<dbReference type="OrthoDB" id="2963168at2759"/>
<dbReference type="EMBL" id="CABFNQ020000752">
    <property type="protein sequence ID" value="CAH0035041.1"/>
    <property type="molecule type" value="Genomic_DNA"/>
</dbReference>
<dbReference type="Proteomes" id="UP000696573">
    <property type="component" value="Unassembled WGS sequence"/>
</dbReference>
<evidence type="ECO:0000313" key="2">
    <source>
        <dbReference type="EMBL" id="CAH0035041.1"/>
    </source>
</evidence>
<dbReference type="Gene3D" id="3.40.50.1820">
    <property type="entry name" value="alpha/beta hydrolase"/>
    <property type="match status" value="1"/>
</dbReference>
<dbReference type="InterPro" id="IPR013094">
    <property type="entry name" value="AB_hydrolase_3"/>
</dbReference>
<sequence>MTTPGYLDTLNAYKGVRSSLTGLLGLPISSVLVSGSSAGGYLALTTASLAGEKPDALLLIYGMLDSANSRYTTLGPNIFGQPAIETEPVLREFPKPRGKDETRERISAYAMPPVVARDRQYALVSALHIEGLFVDYLTSVDGLARAIADRRVETIPEEHRRLFPLSFDRLANQHASHTVAARIKWLDHPSQVQSESCAERLGAEASVEFPDDAEPGFDVRAGNVNVEGAKGDSVITVESLRSAIRFLQAAE</sequence>
<name>A0A9N9YUH3_9HYPO</name>